<evidence type="ECO:0000313" key="3">
    <source>
        <dbReference type="Proteomes" id="UP001165367"/>
    </source>
</evidence>
<keyword evidence="3" id="KW-1185">Reference proteome</keyword>
<dbReference type="Proteomes" id="UP001165367">
    <property type="component" value="Unassembled WGS sequence"/>
</dbReference>
<dbReference type="EMBL" id="JAKLTR010000020">
    <property type="protein sequence ID" value="MCG2617356.1"/>
    <property type="molecule type" value="Genomic_DNA"/>
</dbReference>
<dbReference type="Pfam" id="PF03168">
    <property type="entry name" value="LEA_2"/>
    <property type="match status" value="1"/>
</dbReference>
<protein>
    <submittedName>
        <fullName evidence="2">LEA type 2 family protein</fullName>
    </submittedName>
</protein>
<evidence type="ECO:0000259" key="1">
    <source>
        <dbReference type="Pfam" id="PF03168"/>
    </source>
</evidence>
<feature type="domain" description="Late embryogenesis abundant protein LEA-2 subgroup" evidence="1">
    <location>
        <begin position="34"/>
        <end position="125"/>
    </location>
</feature>
<accession>A0ABS9KYI4</accession>
<comment type="caution">
    <text evidence="2">The sequence shown here is derived from an EMBL/GenBank/DDBJ whole genome shotgun (WGS) entry which is preliminary data.</text>
</comment>
<dbReference type="Gene3D" id="2.60.40.1820">
    <property type="match status" value="1"/>
</dbReference>
<reference evidence="2" key="1">
    <citation type="submission" date="2022-01" db="EMBL/GenBank/DDBJ databases">
        <authorList>
            <person name="Jo J.-H."/>
            <person name="Im W.-T."/>
        </authorList>
    </citation>
    <scope>NUCLEOTIDE SEQUENCE</scope>
    <source>
        <strain evidence="2">NA20</strain>
    </source>
</reference>
<proteinExistence type="predicted"/>
<dbReference type="SUPFAM" id="SSF117070">
    <property type="entry name" value="LEA14-like"/>
    <property type="match status" value="1"/>
</dbReference>
<organism evidence="2 3">
    <name type="scientific">Terrimonas ginsenosidimutans</name>
    <dbReference type="NCBI Taxonomy" id="2908004"/>
    <lineage>
        <taxon>Bacteria</taxon>
        <taxon>Pseudomonadati</taxon>
        <taxon>Bacteroidota</taxon>
        <taxon>Chitinophagia</taxon>
        <taxon>Chitinophagales</taxon>
        <taxon>Chitinophagaceae</taxon>
        <taxon>Terrimonas</taxon>
    </lineage>
</organism>
<gene>
    <name evidence="2" type="ORF">LZZ85_23870</name>
</gene>
<dbReference type="InterPro" id="IPR004864">
    <property type="entry name" value="LEA_2"/>
</dbReference>
<sequence length="138" mass="15311">MSSCRTLKDPVFDGIESVSVGEVGVDSSVVTLNLKYYNPNSSGAKLTSASGSAWMENSFLGTFMVDSTVRIPARDSFRIPVKLSVDMNKLLKSSITLLFKKEVTIRIEGEARAGRNGFYKRFPVKYEGRQDISQLINF</sequence>
<dbReference type="RefSeq" id="WP_237876042.1">
    <property type="nucleotide sequence ID" value="NZ_JAKLTR010000020.1"/>
</dbReference>
<evidence type="ECO:0000313" key="2">
    <source>
        <dbReference type="EMBL" id="MCG2617356.1"/>
    </source>
</evidence>
<name>A0ABS9KYI4_9BACT</name>